<feature type="domain" description="CARDB" evidence="2">
    <location>
        <begin position="55"/>
        <end position="123"/>
    </location>
</feature>
<dbReference type="Pfam" id="PF07705">
    <property type="entry name" value="CARDB"/>
    <property type="match status" value="1"/>
</dbReference>
<comment type="caution">
    <text evidence="3">The sequence shown here is derived from an EMBL/GenBank/DDBJ whole genome shotgun (WGS) entry which is preliminary data.</text>
</comment>
<gene>
    <name evidence="3" type="ORF">S03H2_33754</name>
</gene>
<keyword evidence="1" id="KW-1133">Transmembrane helix</keyword>
<feature type="non-terminal residue" evidence="3">
    <location>
        <position position="1"/>
    </location>
</feature>
<evidence type="ECO:0000313" key="3">
    <source>
        <dbReference type="EMBL" id="GAH50416.1"/>
    </source>
</evidence>
<keyword evidence="1" id="KW-0812">Transmembrane</keyword>
<dbReference type="AlphaFoldDB" id="X1FXN0"/>
<evidence type="ECO:0000256" key="1">
    <source>
        <dbReference type="SAM" id="Phobius"/>
    </source>
</evidence>
<evidence type="ECO:0000259" key="2">
    <source>
        <dbReference type="Pfam" id="PF07705"/>
    </source>
</evidence>
<name>X1FXN0_9ZZZZ</name>
<dbReference type="Gene3D" id="2.60.40.10">
    <property type="entry name" value="Immunoglobulins"/>
    <property type="match status" value="1"/>
</dbReference>
<organism evidence="3">
    <name type="scientific">marine sediment metagenome</name>
    <dbReference type="NCBI Taxonomy" id="412755"/>
    <lineage>
        <taxon>unclassified sequences</taxon>
        <taxon>metagenomes</taxon>
        <taxon>ecological metagenomes</taxon>
    </lineage>
</organism>
<protein>
    <recommendedName>
        <fullName evidence="2">CARDB domain-containing protein</fullName>
    </recommendedName>
</protein>
<accession>X1FXN0</accession>
<reference evidence="3" key="1">
    <citation type="journal article" date="2014" name="Front. Microbiol.">
        <title>High frequency of phylogenetically diverse reductive dehalogenase-homologous genes in deep subseafloor sedimentary metagenomes.</title>
        <authorList>
            <person name="Kawai M."/>
            <person name="Futagami T."/>
            <person name="Toyoda A."/>
            <person name="Takaki Y."/>
            <person name="Nishi S."/>
            <person name="Hori S."/>
            <person name="Arai W."/>
            <person name="Tsubouchi T."/>
            <person name="Morono Y."/>
            <person name="Uchiyama I."/>
            <person name="Ito T."/>
            <person name="Fujiyama A."/>
            <person name="Inagaki F."/>
            <person name="Takami H."/>
        </authorList>
    </citation>
    <scope>NUCLEOTIDE SEQUENCE</scope>
    <source>
        <strain evidence="3">Expedition CK06-06</strain>
    </source>
</reference>
<dbReference type="InterPro" id="IPR013783">
    <property type="entry name" value="Ig-like_fold"/>
</dbReference>
<dbReference type="InterPro" id="IPR011635">
    <property type="entry name" value="CARDB"/>
</dbReference>
<proteinExistence type="predicted"/>
<sequence length="174" mass="18476">DEDAGKWVELPSTVDTATHTITASVEHFTTFAIIGVVTPPPLPPAPAAFTSSALTISPTEVAIGESVTISVLVTNTGDLAGSYEVVLKIDGAPVVTKVVTLGAGESIKVTFSVIRDVAATYQVEIDGQRGQFTIVPPLVYPSPPLPFPWWWIVVGVVVIGLLVFFLVIPLTRRR</sequence>
<keyword evidence="1" id="KW-0472">Membrane</keyword>
<dbReference type="EMBL" id="BARU01020565">
    <property type="protein sequence ID" value="GAH50416.1"/>
    <property type="molecule type" value="Genomic_DNA"/>
</dbReference>
<feature type="transmembrane region" description="Helical" evidence="1">
    <location>
        <begin position="149"/>
        <end position="170"/>
    </location>
</feature>